<name>A0A9W9ZV60_9CNID</name>
<sequence>MFSIYGMRTLSLSTSVRLLRVCPFLAQKFPSSTFKEFNNFYSASWPSSRITKPTVKTDSLYFINPPAYYSTNLKSSRPTKTKLTIEKKILTLKTVEEQLEFFKQAKYLMDIVNKISILYNIAKIIERDEEQKQVLNKN</sequence>
<dbReference type="Proteomes" id="UP001163046">
    <property type="component" value="Unassembled WGS sequence"/>
</dbReference>
<proteinExistence type="predicted"/>
<protein>
    <submittedName>
        <fullName evidence="1">Uncharacterized protein</fullName>
    </submittedName>
</protein>
<reference evidence="1" key="1">
    <citation type="submission" date="2023-01" db="EMBL/GenBank/DDBJ databases">
        <title>Genome assembly of the deep-sea coral Lophelia pertusa.</title>
        <authorList>
            <person name="Herrera S."/>
            <person name="Cordes E."/>
        </authorList>
    </citation>
    <scope>NUCLEOTIDE SEQUENCE</scope>
    <source>
        <strain evidence="1">USNM1676648</strain>
        <tissue evidence="1">Polyp</tissue>
    </source>
</reference>
<comment type="caution">
    <text evidence="1">The sequence shown here is derived from an EMBL/GenBank/DDBJ whole genome shotgun (WGS) entry which is preliminary data.</text>
</comment>
<gene>
    <name evidence="1" type="ORF">OS493_037848</name>
</gene>
<evidence type="ECO:0000313" key="1">
    <source>
        <dbReference type="EMBL" id="KAJ7388401.1"/>
    </source>
</evidence>
<organism evidence="1 2">
    <name type="scientific">Desmophyllum pertusum</name>
    <dbReference type="NCBI Taxonomy" id="174260"/>
    <lineage>
        <taxon>Eukaryota</taxon>
        <taxon>Metazoa</taxon>
        <taxon>Cnidaria</taxon>
        <taxon>Anthozoa</taxon>
        <taxon>Hexacorallia</taxon>
        <taxon>Scleractinia</taxon>
        <taxon>Caryophylliina</taxon>
        <taxon>Caryophylliidae</taxon>
        <taxon>Desmophyllum</taxon>
    </lineage>
</organism>
<accession>A0A9W9ZV60</accession>
<dbReference type="AlphaFoldDB" id="A0A9W9ZV60"/>
<keyword evidence="2" id="KW-1185">Reference proteome</keyword>
<dbReference type="EMBL" id="MU825474">
    <property type="protein sequence ID" value="KAJ7388401.1"/>
    <property type="molecule type" value="Genomic_DNA"/>
</dbReference>
<evidence type="ECO:0000313" key="2">
    <source>
        <dbReference type="Proteomes" id="UP001163046"/>
    </source>
</evidence>